<reference evidence="7" key="3">
    <citation type="submission" date="2010-09" db="EMBL/GenBank/DDBJ databases">
        <title>Annotation of Gaeumannomyces graminis var. tritici R3-111a-1.</title>
        <authorList>
            <consortium name="The Broad Institute Genome Sequencing Platform"/>
            <person name="Ma L.-J."/>
            <person name="Dead R."/>
            <person name="Young S.K."/>
            <person name="Zeng Q."/>
            <person name="Gargeya S."/>
            <person name="Fitzgerald M."/>
            <person name="Haas B."/>
            <person name="Abouelleil A."/>
            <person name="Alvarado L."/>
            <person name="Arachchi H.M."/>
            <person name="Berlin A."/>
            <person name="Brown A."/>
            <person name="Chapman S.B."/>
            <person name="Chen Z."/>
            <person name="Dunbar C."/>
            <person name="Freedman E."/>
            <person name="Gearin G."/>
            <person name="Gellesch M."/>
            <person name="Goldberg J."/>
            <person name="Griggs A."/>
            <person name="Gujja S."/>
            <person name="Heiman D."/>
            <person name="Howarth C."/>
            <person name="Larson L."/>
            <person name="Lui A."/>
            <person name="MacDonald P.J.P."/>
            <person name="Mehta T."/>
            <person name="Montmayeur A."/>
            <person name="Murphy C."/>
            <person name="Neiman D."/>
            <person name="Pearson M."/>
            <person name="Priest M."/>
            <person name="Roberts A."/>
            <person name="Saif S."/>
            <person name="Shea T."/>
            <person name="Shenoy N."/>
            <person name="Sisk P."/>
            <person name="Stolte C."/>
            <person name="Sykes S."/>
            <person name="Yandava C."/>
            <person name="Wortman J."/>
            <person name="Nusbaum C."/>
            <person name="Birren B."/>
        </authorList>
    </citation>
    <scope>NUCLEOTIDE SEQUENCE</scope>
    <source>
        <strain evidence="7">R3-111a-1</strain>
    </source>
</reference>
<evidence type="ECO:0000313" key="7">
    <source>
        <dbReference type="EMBL" id="EJT71711.1"/>
    </source>
</evidence>
<name>J3PBU3_GAET3</name>
<feature type="domain" description="Helicase C-terminal" evidence="6">
    <location>
        <begin position="657"/>
        <end position="818"/>
    </location>
</feature>
<feature type="domain" description="Helicase ATP-binding" evidence="5">
    <location>
        <begin position="261"/>
        <end position="446"/>
    </location>
</feature>
<sequence>MCDASCATSPCIVVSAPAADPEPAICFGAIIRCPFEGGDKSGEGLDCQVKLDRSFPRALLPKTGELRASARAEPGSTNPHMVHTVDGIQLGILDIVTGRLLKALDGIDGISFQVVIRSADARRAKTKGIFPVSINILGPESCIDLVGDRLASLNAYLQHPYALDRDVEYLNPHFFQKKRKYITRLVGVVEDSPAKVLSDEIEGVMASLSTGDLSGNAECHDIATELKPHQRQGIEFILKREDPRHCRGMNEVFCVSINAGRGSAGGATGGIIADVMGMGKTLTTISAIVATKLESRRFVALDPRPLEGRMPGPTLVILPSVQLMSVWRTEIQRHVKAEGRIVVLDYHGPKRDRSAAKLLERGSDIVLTTYSTVVEDHKRSQSARVLHSIEWYRVVLDEAHWVRNPSSKRFKAAKALTSQRRWCLTGTPVQNSLNDLAALVNFLDIQPFAQMSEFKSHILEPLGNAGNQDRCRNLRNLLRMICLRRSSKCLHLPKAEEEVIYIDQTEAEKEERRLVEKECLKRMERLVSGSGGRGSSAETKKYNIMFDVMMQLRRLCNNGTFRRSTGAGTSYPSSTDPAIKNAAAEDLDNGPCEQCDGGELASTGEEYCSMCQRRVGTAAPTSRTATPRSGTSPGVLDVDMLQPTSPPAMGWSGQSSKLEAVVSNIANGSPGDKNIVFSSWTSTLDILEHLLQLSNIRCVRIDGRVKAEARADIIKTFSDDPEIPVILLTIGCGAVGLTITAANRVHMVEPQWNPSVEEQAVARAVRMGQEREVAVLRYVVRGSVEKSIMDLQKKKSNLARFTIDGGDDKMSGKLDDLRFLLPEECQLPQIPQSKMKKKD</sequence>
<evidence type="ECO:0000256" key="2">
    <source>
        <dbReference type="ARBA" id="ARBA00022801"/>
    </source>
</evidence>
<evidence type="ECO:0000256" key="3">
    <source>
        <dbReference type="ARBA" id="ARBA00022840"/>
    </source>
</evidence>
<dbReference type="RefSeq" id="XP_009227108.1">
    <property type="nucleotide sequence ID" value="XM_009228844.1"/>
</dbReference>
<dbReference type="Pfam" id="PF00271">
    <property type="entry name" value="Helicase_C"/>
    <property type="match status" value="1"/>
</dbReference>
<evidence type="ECO:0000259" key="5">
    <source>
        <dbReference type="PROSITE" id="PS51192"/>
    </source>
</evidence>
<keyword evidence="3" id="KW-0067">ATP-binding</keyword>
<protein>
    <submittedName>
        <fullName evidence="7 8">Uncharacterized protein</fullName>
    </submittedName>
</protein>
<dbReference type="HOGENOM" id="CLU_000315_2_7_1"/>
<dbReference type="STRING" id="644352.J3PBU3"/>
<reference evidence="7" key="2">
    <citation type="submission" date="2010-07" db="EMBL/GenBank/DDBJ databases">
        <authorList>
            <consortium name="The Broad Institute Genome Sequencing Platform"/>
            <consortium name="Broad Institute Genome Sequencing Center for Infectious Disease"/>
            <person name="Ma L.-J."/>
            <person name="Dead R."/>
            <person name="Young S."/>
            <person name="Zeng Q."/>
            <person name="Koehrsen M."/>
            <person name="Alvarado L."/>
            <person name="Berlin A."/>
            <person name="Chapman S.B."/>
            <person name="Chen Z."/>
            <person name="Freedman E."/>
            <person name="Gellesch M."/>
            <person name="Goldberg J."/>
            <person name="Griggs A."/>
            <person name="Gujja S."/>
            <person name="Heilman E.R."/>
            <person name="Heiman D."/>
            <person name="Hepburn T."/>
            <person name="Howarth C."/>
            <person name="Jen D."/>
            <person name="Larson L."/>
            <person name="Mehta T."/>
            <person name="Neiman D."/>
            <person name="Pearson M."/>
            <person name="Roberts A."/>
            <person name="Saif S."/>
            <person name="Shea T."/>
            <person name="Shenoy N."/>
            <person name="Sisk P."/>
            <person name="Stolte C."/>
            <person name="Sykes S."/>
            <person name="Walk T."/>
            <person name="White J."/>
            <person name="Yandava C."/>
            <person name="Haas B."/>
            <person name="Nusbaum C."/>
            <person name="Birren B."/>
        </authorList>
    </citation>
    <scope>NUCLEOTIDE SEQUENCE</scope>
    <source>
        <strain evidence="7">R3-111a-1</strain>
    </source>
</reference>
<organism evidence="7">
    <name type="scientific">Gaeumannomyces tritici (strain R3-111a-1)</name>
    <name type="common">Wheat and barley take-all root rot fungus</name>
    <name type="synonym">Gaeumannomyces graminis var. tritici</name>
    <dbReference type="NCBI Taxonomy" id="644352"/>
    <lineage>
        <taxon>Eukaryota</taxon>
        <taxon>Fungi</taxon>
        <taxon>Dikarya</taxon>
        <taxon>Ascomycota</taxon>
        <taxon>Pezizomycotina</taxon>
        <taxon>Sordariomycetes</taxon>
        <taxon>Sordariomycetidae</taxon>
        <taxon>Magnaporthales</taxon>
        <taxon>Magnaporthaceae</taxon>
        <taxon>Gaeumannomyces</taxon>
    </lineage>
</organism>
<keyword evidence="9" id="KW-1185">Reference proteome</keyword>
<keyword evidence="1" id="KW-0547">Nucleotide-binding</keyword>
<keyword evidence="2" id="KW-0378">Hydrolase</keyword>
<gene>
    <name evidence="8" type="primary">20351423</name>
    <name evidence="7" type="ORF">GGTG_10965</name>
</gene>
<dbReference type="PROSITE" id="PS51192">
    <property type="entry name" value="HELICASE_ATP_BIND_1"/>
    <property type="match status" value="1"/>
</dbReference>
<dbReference type="EMBL" id="GL385400">
    <property type="protein sequence ID" value="EJT71711.1"/>
    <property type="molecule type" value="Genomic_DNA"/>
</dbReference>
<dbReference type="InterPro" id="IPR050628">
    <property type="entry name" value="SNF2_RAD54_helicase_TF"/>
</dbReference>
<dbReference type="SUPFAM" id="SSF52540">
    <property type="entry name" value="P-loop containing nucleoside triphosphate hydrolases"/>
    <property type="match status" value="2"/>
</dbReference>
<dbReference type="GO" id="GO:0005634">
    <property type="term" value="C:nucleus"/>
    <property type="evidence" value="ECO:0007669"/>
    <property type="project" value="TreeGrafter"/>
</dbReference>
<dbReference type="PANTHER" id="PTHR45626">
    <property type="entry name" value="TRANSCRIPTION TERMINATION FACTOR 2-RELATED"/>
    <property type="match status" value="1"/>
</dbReference>
<evidence type="ECO:0000259" key="6">
    <source>
        <dbReference type="PROSITE" id="PS51194"/>
    </source>
</evidence>
<dbReference type="Gene3D" id="3.40.50.10810">
    <property type="entry name" value="Tandem AAA-ATPase domain"/>
    <property type="match status" value="1"/>
</dbReference>
<dbReference type="InterPro" id="IPR038718">
    <property type="entry name" value="SNF2-like_sf"/>
</dbReference>
<dbReference type="GO" id="GO:0005524">
    <property type="term" value="F:ATP binding"/>
    <property type="evidence" value="ECO:0007669"/>
    <property type="project" value="UniProtKB-KW"/>
</dbReference>
<dbReference type="SMART" id="SM00490">
    <property type="entry name" value="HELICc"/>
    <property type="match status" value="1"/>
</dbReference>
<reference evidence="8" key="5">
    <citation type="submission" date="2018-04" db="UniProtKB">
        <authorList>
            <consortium name="EnsemblFungi"/>
        </authorList>
    </citation>
    <scope>IDENTIFICATION</scope>
    <source>
        <strain evidence="8">R3-111a-1</strain>
    </source>
</reference>
<dbReference type="eggNOG" id="KOG1001">
    <property type="taxonomic scope" value="Eukaryota"/>
</dbReference>
<dbReference type="Gene3D" id="3.40.50.300">
    <property type="entry name" value="P-loop containing nucleotide triphosphate hydrolases"/>
    <property type="match status" value="1"/>
</dbReference>
<proteinExistence type="predicted"/>
<feature type="region of interest" description="Disordered" evidence="4">
    <location>
        <begin position="618"/>
        <end position="653"/>
    </location>
</feature>
<accession>J3PBU3</accession>
<dbReference type="InterPro" id="IPR027417">
    <property type="entry name" value="P-loop_NTPase"/>
</dbReference>
<dbReference type="CDD" id="cd18008">
    <property type="entry name" value="DEXDc_SHPRH-like"/>
    <property type="match status" value="1"/>
</dbReference>
<dbReference type="Pfam" id="PF00176">
    <property type="entry name" value="SNF2-rel_dom"/>
    <property type="match status" value="1"/>
</dbReference>
<dbReference type="SMART" id="SM00487">
    <property type="entry name" value="DEXDc"/>
    <property type="match status" value="1"/>
</dbReference>
<feature type="compositionally biased region" description="Low complexity" evidence="4">
    <location>
        <begin position="618"/>
        <end position="629"/>
    </location>
</feature>
<dbReference type="GO" id="GO:0006281">
    <property type="term" value="P:DNA repair"/>
    <property type="evidence" value="ECO:0007669"/>
    <property type="project" value="TreeGrafter"/>
</dbReference>
<reference evidence="8" key="4">
    <citation type="journal article" date="2015" name="G3 (Bethesda)">
        <title>Genome sequences of three phytopathogenic species of the Magnaporthaceae family of fungi.</title>
        <authorList>
            <person name="Okagaki L.H."/>
            <person name="Nunes C.C."/>
            <person name="Sailsbery J."/>
            <person name="Clay B."/>
            <person name="Brown D."/>
            <person name="John T."/>
            <person name="Oh Y."/>
            <person name="Young N."/>
            <person name="Fitzgerald M."/>
            <person name="Haas B.J."/>
            <person name="Zeng Q."/>
            <person name="Young S."/>
            <person name="Adiconis X."/>
            <person name="Fan L."/>
            <person name="Levin J.Z."/>
            <person name="Mitchell T.K."/>
            <person name="Okubara P.A."/>
            <person name="Farman M.L."/>
            <person name="Kohn L.M."/>
            <person name="Birren B."/>
            <person name="Ma L.-J."/>
            <person name="Dean R.A."/>
        </authorList>
    </citation>
    <scope>NUCLEOTIDE SEQUENCE</scope>
    <source>
        <strain evidence="8">R3-111a-1</strain>
    </source>
</reference>
<reference evidence="9" key="1">
    <citation type="submission" date="2010-07" db="EMBL/GenBank/DDBJ databases">
        <title>The genome sequence of Gaeumannomyces graminis var. tritici strain R3-111a-1.</title>
        <authorList>
            <consortium name="The Broad Institute Genome Sequencing Platform"/>
            <person name="Ma L.-J."/>
            <person name="Dead R."/>
            <person name="Young S."/>
            <person name="Zeng Q."/>
            <person name="Koehrsen M."/>
            <person name="Alvarado L."/>
            <person name="Berlin A."/>
            <person name="Chapman S.B."/>
            <person name="Chen Z."/>
            <person name="Freedman E."/>
            <person name="Gellesch M."/>
            <person name="Goldberg J."/>
            <person name="Griggs A."/>
            <person name="Gujja S."/>
            <person name="Heilman E.R."/>
            <person name="Heiman D."/>
            <person name="Hepburn T."/>
            <person name="Howarth C."/>
            <person name="Jen D."/>
            <person name="Larson L."/>
            <person name="Mehta T."/>
            <person name="Neiman D."/>
            <person name="Pearson M."/>
            <person name="Roberts A."/>
            <person name="Saif S."/>
            <person name="Shea T."/>
            <person name="Shenoy N."/>
            <person name="Sisk P."/>
            <person name="Stolte C."/>
            <person name="Sykes S."/>
            <person name="Walk T."/>
            <person name="White J."/>
            <person name="Yandava C."/>
            <person name="Haas B."/>
            <person name="Nusbaum C."/>
            <person name="Birren B."/>
        </authorList>
    </citation>
    <scope>NUCLEOTIDE SEQUENCE [LARGE SCALE GENOMIC DNA]</scope>
    <source>
        <strain evidence="9">R3-111a-1</strain>
    </source>
</reference>
<evidence type="ECO:0000256" key="1">
    <source>
        <dbReference type="ARBA" id="ARBA00022741"/>
    </source>
</evidence>
<dbReference type="EnsemblFungi" id="EJT71711">
    <property type="protein sequence ID" value="EJT71711"/>
    <property type="gene ID" value="GGTG_10965"/>
</dbReference>
<dbReference type="InterPro" id="IPR001650">
    <property type="entry name" value="Helicase_C-like"/>
</dbReference>
<dbReference type="InterPro" id="IPR049730">
    <property type="entry name" value="SNF2/RAD54-like_C"/>
</dbReference>
<dbReference type="OrthoDB" id="448448at2759"/>
<dbReference type="VEuPathDB" id="FungiDB:GGTG_10965"/>
<evidence type="ECO:0000313" key="9">
    <source>
        <dbReference type="Proteomes" id="UP000006039"/>
    </source>
</evidence>
<dbReference type="PANTHER" id="PTHR45626:SF22">
    <property type="entry name" value="DNA REPAIR PROTEIN RAD5"/>
    <property type="match status" value="1"/>
</dbReference>
<dbReference type="PROSITE" id="PS51194">
    <property type="entry name" value="HELICASE_CTER"/>
    <property type="match status" value="1"/>
</dbReference>
<dbReference type="GeneID" id="20351423"/>
<evidence type="ECO:0000313" key="8">
    <source>
        <dbReference type="EnsemblFungi" id="EJT71711"/>
    </source>
</evidence>
<dbReference type="Proteomes" id="UP000006039">
    <property type="component" value="Unassembled WGS sequence"/>
</dbReference>
<dbReference type="GO" id="GO:0016787">
    <property type="term" value="F:hydrolase activity"/>
    <property type="evidence" value="ECO:0007669"/>
    <property type="project" value="UniProtKB-KW"/>
</dbReference>
<dbReference type="GO" id="GO:0008094">
    <property type="term" value="F:ATP-dependent activity, acting on DNA"/>
    <property type="evidence" value="ECO:0007669"/>
    <property type="project" value="TreeGrafter"/>
</dbReference>
<dbReference type="InterPro" id="IPR000330">
    <property type="entry name" value="SNF2_N"/>
</dbReference>
<dbReference type="CDD" id="cd18793">
    <property type="entry name" value="SF2_C_SNF"/>
    <property type="match status" value="1"/>
</dbReference>
<evidence type="ECO:0000256" key="4">
    <source>
        <dbReference type="SAM" id="MobiDB-lite"/>
    </source>
</evidence>
<dbReference type="InterPro" id="IPR014001">
    <property type="entry name" value="Helicase_ATP-bd"/>
</dbReference>
<dbReference type="AlphaFoldDB" id="J3PBU3"/>